<organism evidence="1 2">
    <name type="scientific">Ataeniobius toweri</name>
    <dbReference type="NCBI Taxonomy" id="208326"/>
    <lineage>
        <taxon>Eukaryota</taxon>
        <taxon>Metazoa</taxon>
        <taxon>Chordata</taxon>
        <taxon>Craniata</taxon>
        <taxon>Vertebrata</taxon>
        <taxon>Euteleostomi</taxon>
        <taxon>Actinopterygii</taxon>
        <taxon>Neopterygii</taxon>
        <taxon>Teleostei</taxon>
        <taxon>Neoteleostei</taxon>
        <taxon>Acanthomorphata</taxon>
        <taxon>Ovalentaria</taxon>
        <taxon>Atherinomorphae</taxon>
        <taxon>Cyprinodontiformes</taxon>
        <taxon>Goodeidae</taxon>
        <taxon>Ataeniobius</taxon>
    </lineage>
</organism>
<reference evidence="1 2" key="1">
    <citation type="submission" date="2021-07" db="EMBL/GenBank/DDBJ databases">
        <authorList>
            <person name="Palmer J.M."/>
        </authorList>
    </citation>
    <scope>NUCLEOTIDE SEQUENCE [LARGE SCALE GENOMIC DNA]</scope>
    <source>
        <strain evidence="1 2">AT_MEX2019</strain>
        <tissue evidence="1">Muscle</tissue>
    </source>
</reference>
<comment type="caution">
    <text evidence="1">The sequence shown here is derived from an EMBL/GenBank/DDBJ whole genome shotgun (WGS) entry which is preliminary data.</text>
</comment>
<protein>
    <submittedName>
        <fullName evidence="1">Uncharacterized protein</fullName>
    </submittedName>
</protein>
<evidence type="ECO:0000313" key="2">
    <source>
        <dbReference type="Proteomes" id="UP001345963"/>
    </source>
</evidence>
<accession>A0ABU7B130</accession>
<sequence length="100" mass="11669">MTARHGVPANSEQWAFLATPVAKCINRTTYHHCVRITFPFFLHPAKISDEEKKKRYIVSADDFQAQKKSKKNVLTLQTEVWPWSTLALYCTREQMQEAKK</sequence>
<gene>
    <name evidence="1" type="ORF">ATANTOWER_031089</name>
</gene>
<name>A0ABU7B130_9TELE</name>
<evidence type="ECO:0000313" key="1">
    <source>
        <dbReference type="EMBL" id="MED6243953.1"/>
    </source>
</evidence>
<proteinExistence type="predicted"/>
<keyword evidence="2" id="KW-1185">Reference proteome</keyword>
<dbReference type="Proteomes" id="UP001345963">
    <property type="component" value="Unassembled WGS sequence"/>
</dbReference>
<dbReference type="EMBL" id="JAHUTI010038079">
    <property type="protein sequence ID" value="MED6243953.1"/>
    <property type="molecule type" value="Genomic_DNA"/>
</dbReference>